<proteinExistence type="inferred from homology"/>
<keyword evidence="4" id="KW-0496">Mitochondrion</keyword>
<dbReference type="InterPro" id="IPR013219">
    <property type="entry name" value="Ribosomal_mS33"/>
</dbReference>
<evidence type="ECO:0000256" key="1">
    <source>
        <dbReference type="ARBA" id="ARBA00004173"/>
    </source>
</evidence>
<keyword evidence="3" id="KW-0689">Ribosomal protein</keyword>
<dbReference type="EMBL" id="UYSG01011872">
    <property type="protein sequence ID" value="VDL63866.1"/>
    <property type="molecule type" value="Genomic_DNA"/>
</dbReference>
<evidence type="ECO:0000256" key="4">
    <source>
        <dbReference type="ARBA" id="ARBA00023128"/>
    </source>
</evidence>
<dbReference type="Proteomes" id="UP000274504">
    <property type="component" value="Unassembled WGS sequence"/>
</dbReference>
<evidence type="ECO:0000313" key="8">
    <source>
        <dbReference type="Proteomes" id="UP000274504"/>
    </source>
</evidence>
<name>A0A0R3SY78_HYMDI</name>
<comment type="similarity">
    <text evidence="2">Belongs to the mitochondrion-specific ribosomal protein mS33 family.</text>
</comment>
<gene>
    <name evidence="7" type="ORF">HDID_LOCUS10721</name>
</gene>
<dbReference type="WBParaSite" id="HDID_0001072301-mRNA-1">
    <property type="protein sequence ID" value="HDID_0001072301-mRNA-1"/>
    <property type="gene ID" value="HDID_0001072301"/>
</dbReference>
<reference evidence="7 8" key="2">
    <citation type="submission" date="2018-11" db="EMBL/GenBank/DDBJ databases">
        <authorList>
            <consortium name="Pathogen Informatics"/>
        </authorList>
    </citation>
    <scope>NUCLEOTIDE SEQUENCE [LARGE SCALE GENOMIC DNA]</scope>
</reference>
<evidence type="ECO:0000256" key="5">
    <source>
        <dbReference type="ARBA" id="ARBA00023274"/>
    </source>
</evidence>
<evidence type="ECO:0000313" key="9">
    <source>
        <dbReference type="WBParaSite" id="HDID_0001072301-mRNA-1"/>
    </source>
</evidence>
<dbReference type="AlphaFoldDB" id="A0A0R3SY78"/>
<dbReference type="PANTHER" id="PTHR13362:SF2">
    <property type="entry name" value="SMALL RIBOSOMAL SUBUNIT PROTEIN MS33"/>
    <property type="match status" value="1"/>
</dbReference>
<evidence type="ECO:0000256" key="3">
    <source>
        <dbReference type="ARBA" id="ARBA00022980"/>
    </source>
</evidence>
<dbReference type="PANTHER" id="PTHR13362">
    <property type="entry name" value="MITOCHONDRIAL RIBOSOMAL PROTEIN S33"/>
    <property type="match status" value="1"/>
</dbReference>
<dbReference type="STRING" id="6216.A0A0R3SY78"/>
<keyword evidence="5" id="KW-0687">Ribonucleoprotein</keyword>
<evidence type="ECO:0000256" key="6">
    <source>
        <dbReference type="ARBA" id="ARBA00035132"/>
    </source>
</evidence>
<dbReference type="Pfam" id="PF08293">
    <property type="entry name" value="MRP-S33"/>
    <property type="match status" value="1"/>
</dbReference>
<protein>
    <recommendedName>
        <fullName evidence="6">Small ribosomal subunit protein mS33</fullName>
    </recommendedName>
</protein>
<organism evidence="9">
    <name type="scientific">Hymenolepis diminuta</name>
    <name type="common">Rat tapeworm</name>
    <dbReference type="NCBI Taxonomy" id="6216"/>
    <lineage>
        <taxon>Eukaryota</taxon>
        <taxon>Metazoa</taxon>
        <taxon>Spiralia</taxon>
        <taxon>Lophotrochozoa</taxon>
        <taxon>Platyhelminthes</taxon>
        <taxon>Cestoda</taxon>
        <taxon>Eucestoda</taxon>
        <taxon>Cyclophyllidea</taxon>
        <taxon>Hymenolepididae</taxon>
        <taxon>Hymenolepis</taxon>
    </lineage>
</organism>
<sequence>METPRYLAKSPGSLMKYERLCRTVTTKGHLDKEGVHPSGRIFADATSAYPPPKVVRVMSELPESIKIRDWYPPLEEYSEILATLRRVGLYRDEHADFREEMDRLRALRGKKKWVKGKKVDYF</sequence>
<dbReference type="GO" id="GO:1990904">
    <property type="term" value="C:ribonucleoprotein complex"/>
    <property type="evidence" value="ECO:0007669"/>
    <property type="project" value="UniProtKB-KW"/>
</dbReference>
<dbReference type="GO" id="GO:0005840">
    <property type="term" value="C:ribosome"/>
    <property type="evidence" value="ECO:0007669"/>
    <property type="project" value="UniProtKB-KW"/>
</dbReference>
<dbReference type="GO" id="GO:0005739">
    <property type="term" value="C:mitochondrion"/>
    <property type="evidence" value="ECO:0007669"/>
    <property type="project" value="UniProtKB-SubCell"/>
</dbReference>
<reference evidence="9" key="1">
    <citation type="submission" date="2017-02" db="UniProtKB">
        <authorList>
            <consortium name="WormBaseParasite"/>
        </authorList>
    </citation>
    <scope>IDENTIFICATION</scope>
</reference>
<evidence type="ECO:0000256" key="2">
    <source>
        <dbReference type="ARBA" id="ARBA00008970"/>
    </source>
</evidence>
<comment type="subcellular location">
    <subcellularLocation>
        <location evidence="1">Mitochondrion</location>
    </subcellularLocation>
</comment>
<accession>A0A0R3SY78</accession>
<dbReference type="OrthoDB" id="5980584at2759"/>
<evidence type="ECO:0000313" key="7">
    <source>
        <dbReference type="EMBL" id="VDL63866.1"/>
    </source>
</evidence>